<comment type="caution">
    <text evidence="2">The sequence shown here is derived from an EMBL/GenBank/DDBJ whole genome shotgun (WGS) entry which is preliminary data.</text>
</comment>
<dbReference type="Proteomes" id="UP001157167">
    <property type="component" value="Unassembled WGS sequence"/>
</dbReference>
<sequence>MACRKLKPIEERDPQAARILEAFDRLHGLDQDVETKPATKPVLQLVGRQKPAPKSGQGGYLNLDFSALFAALVIVGVLIGIALTLGVPWLWDKAKPFIHAVTA</sequence>
<proteinExistence type="predicted"/>
<evidence type="ECO:0000256" key="1">
    <source>
        <dbReference type="SAM" id="Phobius"/>
    </source>
</evidence>
<keyword evidence="3" id="KW-1185">Reference proteome</keyword>
<accession>A0ABQ6FBK7</accession>
<organism evidence="2 3">
    <name type="scientific">Zoogloea oryzae</name>
    <dbReference type="NCBI Taxonomy" id="310767"/>
    <lineage>
        <taxon>Bacteria</taxon>
        <taxon>Pseudomonadati</taxon>
        <taxon>Pseudomonadota</taxon>
        <taxon>Betaproteobacteria</taxon>
        <taxon>Rhodocyclales</taxon>
        <taxon>Zoogloeaceae</taxon>
        <taxon>Zoogloea</taxon>
    </lineage>
</organism>
<protein>
    <submittedName>
        <fullName evidence="2">Uncharacterized protein</fullName>
    </submittedName>
</protein>
<evidence type="ECO:0000313" key="3">
    <source>
        <dbReference type="Proteomes" id="UP001157167"/>
    </source>
</evidence>
<dbReference type="RefSeq" id="WP_284187941.1">
    <property type="nucleotide sequence ID" value="NZ_BSPX01000029.1"/>
</dbReference>
<keyword evidence="1" id="KW-0472">Membrane</keyword>
<feature type="transmembrane region" description="Helical" evidence="1">
    <location>
        <begin position="67"/>
        <end position="91"/>
    </location>
</feature>
<reference evidence="3" key="1">
    <citation type="journal article" date="2019" name="Int. J. Syst. Evol. Microbiol.">
        <title>The Global Catalogue of Microorganisms (GCM) 10K type strain sequencing project: providing services to taxonomists for standard genome sequencing and annotation.</title>
        <authorList>
            <consortium name="The Broad Institute Genomics Platform"/>
            <consortium name="The Broad Institute Genome Sequencing Center for Infectious Disease"/>
            <person name="Wu L."/>
            <person name="Ma J."/>
        </authorList>
    </citation>
    <scope>NUCLEOTIDE SEQUENCE [LARGE SCALE GENOMIC DNA]</scope>
    <source>
        <strain evidence="3">NBRC 102407</strain>
    </source>
</reference>
<keyword evidence="1" id="KW-0812">Transmembrane</keyword>
<name>A0ABQ6FBK7_9RHOO</name>
<keyword evidence="1" id="KW-1133">Transmembrane helix</keyword>
<evidence type="ECO:0000313" key="2">
    <source>
        <dbReference type="EMBL" id="GLT22656.1"/>
    </source>
</evidence>
<gene>
    <name evidence="2" type="ORF">GCM10007933_21160</name>
</gene>
<dbReference type="EMBL" id="BSPX01000029">
    <property type="protein sequence ID" value="GLT22656.1"/>
    <property type="molecule type" value="Genomic_DNA"/>
</dbReference>